<evidence type="ECO:0000256" key="3">
    <source>
        <dbReference type="ARBA" id="ARBA00022481"/>
    </source>
</evidence>
<dbReference type="Gene3D" id="3.30.160.20">
    <property type="match status" value="1"/>
</dbReference>
<proteinExistence type="inferred from homology"/>
<dbReference type="Pfam" id="PF03462">
    <property type="entry name" value="PCRF"/>
    <property type="match status" value="1"/>
</dbReference>
<dbReference type="InterPro" id="IPR005139">
    <property type="entry name" value="PCRF"/>
</dbReference>
<comment type="PTM">
    <text evidence="5">Methylated by PrmC. Methylation increases the termination efficiency of RF2.</text>
</comment>
<evidence type="ECO:0000256" key="2">
    <source>
        <dbReference type="ARBA" id="ARBA00010835"/>
    </source>
</evidence>
<dbReference type="GO" id="GO:0016149">
    <property type="term" value="F:translation release factor activity, codon specific"/>
    <property type="evidence" value="ECO:0007669"/>
    <property type="project" value="UniProtKB-UniRule"/>
</dbReference>
<dbReference type="Gene3D" id="1.20.58.410">
    <property type="entry name" value="Release factor"/>
    <property type="match status" value="1"/>
</dbReference>
<dbReference type="InterPro" id="IPR004374">
    <property type="entry name" value="PrfB"/>
</dbReference>
<sequence>MELFEMKQGIAQSRAKMEQLGSLFDLASKQEKIKENNQLMEAPNFWNDQKKAQKLIRETNNMKSLVDTHTAISNELADLAEGVDELSSSFDPDMNDLIQEEYQDVMKKFSDFEIQVLLSGPYDDHNVILEIHPGAGGTEAMDWAGMLYRMYTRYAEKKGYKLTLLDYEEGEEAGVKSVTLKIEGHMAYGYLKGEAGVHRLVRISPFDANARRHTSFASVDIMPEFEDDLEIEIDPNDLEVITMRSSGAGGQHINKTDSAVRMTHKPTGITVFCQTQRSQLQNREACLNMLKSKLLQLRIKENAERAAAVRGEVKANEWGSQIRSYVFAPYTMVKDLRTGYETGNIQSVMDGDLDGFIDSYLRSQITSD</sequence>
<dbReference type="EMBL" id="JALBUR010000004">
    <property type="protein sequence ID" value="MDX8419040.1"/>
    <property type="molecule type" value="Genomic_DNA"/>
</dbReference>
<feature type="modified residue" description="N5-methylglutamine" evidence="5">
    <location>
        <position position="251"/>
    </location>
</feature>
<comment type="similarity">
    <text evidence="2 5">Belongs to the prokaryotic/mitochondrial release factor family.</text>
</comment>
<keyword evidence="9" id="KW-1185">Reference proteome</keyword>
<dbReference type="SMART" id="SM00937">
    <property type="entry name" value="PCRF"/>
    <property type="match status" value="1"/>
</dbReference>
<dbReference type="PANTHER" id="PTHR43116">
    <property type="entry name" value="PEPTIDE CHAIN RELEASE FACTOR 2"/>
    <property type="match status" value="1"/>
</dbReference>
<name>A0AB35U716_9FIRM</name>
<dbReference type="HAMAP" id="MF_00094">
    <property type="entry name" value="Rel_fac_2"/>
    <property type="match status" value="1"/>
</dbReference>
<dbReference type="InterPro" id="IPR000352">
    <property type="entry name" value="Pep_chain_release_fac_I"/>
</dbReference>
<accession>A0AB35U716</accession>
<dbReference type="InterPro" id="IPR045853">
    <property type="entry name" value="Pep_chain_release_fac_I_sf"/>
</dbReference>
<dbReference type="SUPFAM" id="SSF75620">
    <property type="entry name" value="Release factor"/>
    <property type="match status" value="1"/>
</dbReference>
<evidence type="ECO:0000256" key="5">
    <source>
        <dbReference type="HAMAP-Rule" id="MF_00094"/>
    </source>
</evidence>
<dbReference type="Gene3D" id="3.30.70.1660">
    <property type="match status" value="1"/>
</dbReference>
<evidence type="ECO:0000256" key="1">
    <source>
        <dbReference type="ARBA" id="ARBA00002613"/>
    </source>
</evidence>
<keyword evidence="5" id="KW-0963">Cytoplasm</keyword>
<dbReference type="NCBIfam" id="TIGR00020">
    <property type="entry name" value="prfB"/>
    <property type="match status" value="1"/>
</dbReference>
<reference evidence="8 9" key="1">
    <citation type="submission" date="2022-03" db="EMBL/GenBank/DDBJ databases">
        <title>Novel taxa within the pig intestine.</title>
        <authorList>
            <person name="Wylensek D."/>
            <person name="Bishof K."/>
            <person name="Afrizal A."/>
            <person name="Clavel T."/>
        </authorList>
    </citation>
    <scope>NUCLEOTIDE SEQUENCE [LARGE SCALE GENOMIC DNA]</scope>
    <source>
        <strain evidence="8 9">CLA-KB-P133</strain>
    </source>
</reference>
<protein>
    <recommendedName>
        <fullName evidence="5 6">Peptide chain release factor 2</fullName>
        <shortName evidence="5">RF-2</shortName>
    </recommendedName>
</protein>
<dbReference type="Proteomes" id="UP001286174">
    <property type="component" value="Unassembled WGS sequence"/>
</dbReference>
<dbReference type="PANTHER" id="PTHR43116:SF3">
    <property type="entry name" value="CLASS I PEPTIDE CHAIN RELEASE FACTOR"/>
    <property type="match status" value="1"/>
</dbReference>
<dbReference type="AlphaFoldDB" id="A0AB35U716"/>
<evidence type="ECO:0000259" key="7">
    <source>
        <dbReference type="PROSITE" id="PS00745"/>
    </source>
</evidence>
<evidence type="ECO:0000313" key="8">
    <source>
        <dbReference type="EMBL" id="MDX8419040.1"/>
    </source>
</evidence>
<comment type="function">
    <text evidence="1 5">Peptide chain release factor 2 directs the termination of translation in response to the peptide chain termination codons UGA and UAA.</text>
</comment>
<dbReference type="GO" id="GO:0005737">
    <property type="term" value="C:cytoplasm"/>
    <property type="evidence" value="ECO:0007669"/>
    <property type="project" value="UniProtKB-SubCell"/>
</dbReference>
<organism evidence="8 9">
    <name type="scientific">Grylomicrobium aquisgranensis</name>
    <dbReference type="NCBI Taxonomy" id="2926318"/>
    <lineage>
        <taxon>Bacteria</taxon>
        <taxon>Bacillati</taxon>
        <taxon>Bacillota</taxon>
        <taxon>Erysipelotrichia</taxon>
        <taxon>Erysipelotrichales</taxon>
        <taxon>Erysipelotrichaceae</taxon>
        <taxon>Grylomicrobium</taxon>
    </lineage>
</organism>
<feature type="domain" description="Prokaryotic-type class I peptide chain release factors" evidence="7">
    <location>
        <begin position="244"/>
        <end position="260"/>
    </location>
</feature>
<dbReference type="RefSeq" id="WP_370595591.1">
    <property type="nucleotide sequence ID" value="NZ_JALBUR010000004.1"/>
</dbReference>
<keyword evidence="3 5" id="KW-0488">Methylation</keyword>
<evidence type="ECO:0000313" key="9">
    <source>
        <dbReference type="Proteomes" id="UP001286174"/>
    </source>
</evidence>
<evidence type="ECO:0000256" key="6">
    <source>
        <dbReference type="NCBIfam" id="TIGR00020"/>
    </source>
</evidence>
<keyword evidence="4 5" id="KW-0648">Protein biosynthesis</keyword>
<evidence type="ECO:0000256" key="4">
    <source>
        <dbReference type="ARBA" id="ARBA00022917"/>
    </source>
</evidence>
<gene>
    <name evidence="5 8" type="primary">prfB</name>
    <name evidence="8" type="ORF">MOZ60_02905</name>
</gene>
<comment type="caution">
    <text evidence="8">The sequence shown here is derived from an EMBL/GenBank/DDBJ whole genome shotgun (WGS) entry which is preliminary data.</text>
</comment>
<dbReference type="FunFam" id="3.30.160.20:FF:000004">
    <property type="entry name" value="Peptide chain release factor 1"/>
    <property type="match status" value="1"/>
</dbReference>
<dbReference type="Pfam" id="PF00472">
    <property type="entry name" value="RF-1"/>
    <property type="match status" value="1"/>
</dbReference>
<comment type="subcellular location">
    <subcellularLocation>
        <location evidence="5">Cytoplasm</location>
    </subcellularLocation>
</comment>
<dbReference type="PROSITE" id="PS00745">
    <property type="entry name" value="RF_PROK_I"/>
    <property type="match status" value="1"/>
</dbReference>